<dbReference type="InterPro" id="IPR036152">
    <property type="entry name" value="Asp/glu_Ase-like_sf"/>
</dbReference>
<dbReference type="PIRSF" id="PIRSF001220">
    <property type="entry name" value="L-ASNase_gatD"/>
    <property type="match status" value="1"/>
</dbReference>
<dbReference type="PANTHER" id="PTHR11707:SF28">
    <property type="entry name" value="60 KDA LYSOPHOSPHOLIPASE"/>
    <property type="match status" value="1"/>
</dbReference>
<comment type="caution">
    <text evidence="4">The sequence shown here is derived from an EMBL/GenBank/DDBJ whole genome shotgun (WGS) entry which is preliminary data.</text>
</comment>
<dbReference type="EMBL" id="JACEMT010000038">
    <property type="protein sequence ID" value="MBA4501662.1"/>
    <property type="molecule type" value="Genomic_DNA"/>
</dbReference>
<accession>A0A7W1WWU4</accession>
<dbReference type="Gene3D" id="3.40.50.1170">
    <property type="entry name" value="L-asparaginase, N-terminal domain"/>
    <property type="match status" value="1"/>
</dbReference>
<evidence type="ECO:0000256" key="1">
    <source>
        <dbReference type="PIRSR" id="PIRSR001220-1"/>
    </source>
</evidence>
<evidence type="ECO:0000259" key="3">
    <source>
        <dbReference type="Pfam" id="PF00710"/>
    </source>
</evidence>
<dbReference type="PROSITE" id="PS51732">
    <property type="entry name" value="ASN_GLN_ASE_3"/>
    <property type="match status" value="1"/>
</dbReference>
<dbReference type="PIRSF" id="PIRSF500176">
    <property type="entry name" value="L_ASNase"/>
    <property type="match status" value="1"/>
</dbReference>
<dbReference type="Pfam" id="PF00710">
    <property type="entry name" value="Asparaginase"/>
    <property type="match status" value="1"/>
</dbReference>
<evidence type="ECO:0000313" key="4">
    <source>
        <dbReference type="EMBL" id="MBA4501662.1"/>
    </source>
</evidence>
<protein>
    <submittedName>
        <fullName evidence="4">Asparaginase</fullName>
    </submittedName>
</protein>
<feature type="active site" description="O-isoaspartyl threonine intermediate" evidence="1">
    <location>
        <position position="11"/>
    </location>
</feature>
<dbReference type="Proteomes" id="UP000538931">
    <property type="component" value="Unassembled WGS sequence"/>
</dbReference>
<name>A0A7W1WWU4_9GAMM</name>
<dbReference type="SUPFAM" id="SSF53774">
    <property type="entry name" value="Glutaminase/Asparaginase"/>
    <property type="match status" value="1"/>
</dbReference>
<reference evidence="4 5" key="1">
    <citation type="submission" date="2020-07" db="EMBL/GenBank/DDBJ databases">
        <title>Bacterium isolated from marien macroalgae.</title>
        <authorList>
            <person name="Zhu K."/>
            <person name="Lu D."/>
            <person name="Du Z."/>
        </authorList>
    </citation>
    <scope>NUCLEOTIDE SEQUENCE [LARGE SCALE GENOMIC DNA]</scope>
    <source>
        <strain evidence="4 5">3-1745</strain>
    </source>
</reference>
<dbReference type="InterPro" id="IPR006034">
    <property type="entry name" value="Asparaginase/glutaminase-like"/>
</dbReference>
<evidence type="ECO:0000313" key="5">
    <source>
        <dbReference type="Proteomes" id="UP000538931"/>
    </source>
</evidence>
<evidence type="ECO:0000256" key="2">
    <source>
        <dbReference type="PIRSR" id="PIRSR001220-2"/>
    </source>
</evidence>
<proteinExistence type="predicted"/>
<dbReference type="AlphaFoldDB" id="A0A7W1WWU4"/>
<dbReference type="GO" id="GO:0004067">
    <property type="term" value="F:asparaginase activity"/>
    <property type="evidence" value="ECO:0007669"/>
    <property type="project" value="UniProtKB-UniRule"/>
</dbReference>
<dbReference type="InterPro" id="IPR027474">
    <property type="entry name" value="L-asparaginase_N"/>
</dbReference>
<dbReference type="InterPro" id="IPR037152">
    <property type="entry name" value="L-asparaginase_N_sf"/>
</dbReference>
<feature type="binding site" evidence="2">
    <location>
        <begin position="82"/>
        <end position="83"/>
    </location>
    <ligand>
        <name>substrate</name>
    </ligand>
</feature>
<feature type="domain" description="L-asparaginase N-terminal" evidence="3">
    <location>
        <begin position="2"/>
        <end position="154"/>
    </location>
</feature>
<gene>
    <name evidence="4" type="ORF">H1S06_04720</name>
</gene>
<keyword evidence="5" id="KW-1185">Reference proteome</keyword>
<sequence length="161" mass="17510">MRIKILTAGGTIDKIYYDALSEYSIGDPVAGEVMEAAGVSCDYEICSILRKDSLDMDEHDRAALHAAIANDDCRHIVITHGTDTLVQTAMALQDLTERTIVLTGAMQPARFRDSDAAFNLGGAVALSQAMPPGVYIYMNGRVFHPEQTVKNRAAGTFEERS</sequence>
<dbReference type="PRINTS" id="PR00139">
    <property type="entry name" value="ASNGLNASE"/>
</dbReference>
<organism evidence="4 5">
    <name type="scientific">Marinobacterium marinum</name>
    <dbReference type="NCBI Taxonomy" id="2756129"/>
    <lineage>
        <taxon>Bacteria</taxon>
        <taxon>Pseudomonadati</taxon>
        <taxon>Pseudomonadota</taxon>
        <taxon>Gammaproteobacteria</taxon>
        <taxon>Oceanospirillales</taxon>
        <taxon>Oceanospirillaceae</taxon>
        <taxon>Marinobacterium</taxon>
    </lineage>
</organism>
<dbReference type="RefSeq" id="WP_181737743.1">
    <property type="nucleotide sequence ID" value="NZ_JACEMT010000038.1"/>
</dbReference>
<dbReference type="PANTHER" id="PTHR11707">
    <property type="entry name" value="L-ASPARAGINASE"/>
    <property type="match status" value="1"/>
</dbReference>
<feature type="binding site" evidence="2">
    <location>
        <position position="53"/>
    </location>
    <ligand>
        <name>substrate</name>
    </ligand>
</feature>